<organism evidence="2 3">
    <name type="scientific">Levilactobacillus namurensis</name>
    <dbReference type="NCBI Taxonomy" id="380393"/>
    <lineage>
        <taxon>Bacteria</taxon>
        <taxon>Bacillati</taxon>
        <taxon>Bacillota</taxon>
        <taxon>Bacilli</taxon>
        <taxon>Lactobacillales</taxon>
        <taxon>Lactobacillaceae</taxon>
        <taxon>Levilactobacillus</taxon>
    </lineage>
</organism>
<evidence type="ECO:0000313" key="3">
    <source>
        <dbReference type="Proteomes" id="UP001254075"/>
    </source>
</evidence>
<keyword evidence="1" id="KW-1133">Transmembrane helix</keyword>
<evidence type="ECO:0000313" key="2">
    <source>
        <dbReference type="EMBL" id="MDT7013537.1"/>
    </source>
</evidence>
<sequence length="63" mass="7544">MFDILTSSVTSGLSTFFTFLVLFFFVYGLITFCYHQWTAHKKRMANRRLRAWAKPTGIQFWKE</sequence>
<keyword evidence="1" id="KW-0472">Membrane</keyword>
<comment type="caution">
    <text evidence="2">The sequence shown here is derived from an EMBL/GenBank/DDBJ whole genome shotgun (WGS) entry which is preliminary data.</text>
</comment>
<accession>A0AAW8W470</accession>
<protein>
    <submittedName>
        <fullName evidence="2">Uncharacterized protein</fullName>
    </submittedName>
</protein>
<evidence type="ECO:0000256" key="1">
    <source>
        <dbReference type="SAM" id="Phobius"/>
    </source>
</evidence>
<dbReference type="Proteomes" id="UP001254075">
    <property type="component" value="Unassembled WGS sequence"/>
</dbReference>
<feature type="transmembrane region" description="Helical" evidence="1">
    <location>
        <begin position="12"/>
        <end position="34"/>
    </location>
</feature>
<name>A0AAW8W470_9LACO</name>
<dbReference type="AlphaFoldDB" id="A0AAW8W470"/>
<dbReference type="EMBL" id="JAVLAM010000001">
    <property type="protein sequence ID" value="MDT7013537.1"/>
    <property type="molecule type" value="Genomic_DNA"/>
</dbReference>
<gene>
    <name evidence="2" type="ORF">RI532_03735</name>
</gene>
<keyword evidence="1" id="KW-0812">Transmembrane</keyword>
<reference evidence="2" key="1">
    <citation type="submission" date="2023-08" db="EMBL/GenBank/DDBJ databases">
        <authorList>
            <person name="Page C.A."/>
            <person name="Perez-Diaz I.M."/>
        </authorList>
    </citation>
    <scope>NUCLEOTIDE SEQUENCE</scope>
    <source>
        <strain evidence="2">3.8.38</strain>
    </source>
</reference>
<dbReference type="RefSeq" id="WP_024747094.1">
    <property type="nucleotide sequence ID" value="NZ_JAVLAM010000001.1"/>
</dbReference>
<proteinExistence type="predicted"/>